<dbReference type="InterPro" id="IPR010699">
    <property type="entry name" value="DUF1275"/>
</dbReference>
<keyword evidence="1" id="KW-0812">Transmembrane</keyword>
<reference evidence="2" key="1">
    <citation type="journal article" date="2014" name="Int. J. Syst. Evol. Microbiol.">
        <title>Complete genome sequence of Corynebacterium casei LMG S-19264T (=DSM 44701T), isolated from a smear-ripened cheese.</title>
        <authorList>
            <consortium name="US DOE Joint Genome Institute (JGI-PGF)"/>
            <person name="Walter F."/>
            <person name="Albersmeier A."/>
            <person name="Kalinowski J."/>
            <person name="Ruckert C."/>
        </authorList>
    </citation>
    <scope>NUCLEOTIDE SEQUENCE</scope>
    <source>
        <strain evidence="2">JCM 13064</strain>
    </source>
</reference>
<accession>A0A917R503</accession>
<dbReference type="PANTHER" id="PTHR37314:SF4">
    <property type="entry name" value="UPF0700 TRANSMEMBRANE PROTEIN YOAK"/>
    <property type="match status" value="1"/>
</dbReference>
<dbReference type="PROSITE" id="PS51257">
    <property type="entry name" value="PROKAR_LIPOPROTEIN"/>
    <property type="match status" value="1"/>
</dbReference>
<dbReference type="EMBL" id="BMNT01000018">
    <property type="protein sequence ID" value="GGK89438.1"/>
    <property type="molecule type" value="Genomic_DNA"/>
</dbReference>
<keyword evidence="3" id="KW-1185">Reference proteome</keyword>
<sequence>MRRAVTGGADPLPVALAALTLVSGCVDAVSLLALGHVFTANMTGNVVILGLATAGADGFSATASLTSLLAFLAGAVMGGRIAVHARTRRSRVLVTLAAESAAAAAAAGVAALIPPDAEGRRPLVIAVVAIGMGLQNAIVRMLAVPDLTTTVLTRTLTGLAAESTLGGGANPRALRRLSSVLAIFVGACAGAVLLRYLAPGWILLGVAVCVALIATGYAFHPASCQER</sequence>
<evidence type="ECO:0000313" key="3">
    <source>
        <dbReference type="Proteomes" id="UP000645217"/>
    </source>
</evidence>
<feature type="transmembrane region" description="Helical" evidence="1">
    <location>
        <begin position="91"/>
        <end position="113"/>
    </location>
</feature>
<organism evidence="2 3">
    <name type="scientific">Sphaerisporangium melleum</name>
    <dbReference type="NCBI Taxonomy" id="321316"/>
    <lineage>
        <taxon>Bacteria</taxon>
        <taxon>Bacillati</taxon>
        <taxon>Actinomycetota</taxon>
        <taxon>Actinomycetes</taxon>
        <taxon>Streptosporangiales</taxon>
        <taxon>Streptosporangiaceae</taxon>
        <taxon>Sphaerisporangium</taxon>
    </lineage>
</organism>
<dbReference type="Proteomes" id="UP000645217">
    <property type="component" value="Unassembled WGS sequence"/>
</dbReference>
<dbReference type="AlphaFoldDB" id="A0A917R503"/>
<keyword evidence="1" id="KW-1133">Transmembrane helix</keyword>
<feature type="transmembrane region" description="Helical" evidence="1">
    <location>
        <begin position="58"/>
        <end position="79"/>
    </location>
</feature>
<evidence type="ECO:0000256" key="1">
    <source>
        <dbReference type="SAM" id="Phobius"/>
    </source>
</evidence>
<protein>
    <submittedName>
        <fullName evidence="2">Membrane protein</fullName>
    </submittedName>
</protein>
<reference evidence="2" key="2">
    <citation type="submission" date="2020-09" db="EMBL/GenBank/DDBJ databases">
        <authorList>
            <person name="Sun Q."/>
            <person name="Ohkuma M."/>
        </authorList>
    </citation>
    <scope>NUCLEOTIDE SEQUENCE</scope>
    <source>
        <strain evidence="2">JCM 13064</strain>
    </source>
</reference>
<proteinExistence type="predicted"/>
<dbReference type="PANTHER" id="PTHR37314">
    <property type="entry name" value="SLR0142 PROTEIN"/>
    <property type="match status" value="1"/>
</dbReference>
<comment type="caution">
    <text evidence="2">The sequence shown here is derived from an EMBL/GenBank/DDBJ whole genome shotgun (WGS) entry which is preliminary data.</text>
</comment>
<dbReference type="RefSeq" id="WP_189164100.1">
    <property type="nucleotide sequence ID" value="NZ_BMNT01000018.1"/>
</dbReference>
<keyword evidence="1" id="KW-0472">Membrane</keyword>
<feature type="transmembrane region" description="Helical" evidence="1">
    <location>
        <begin position="177"/>
        <end position="194"/>
    </location>
</feature>
<feature type="transmembrane region" description="Helical" evidence="1">
    <location>
        <begin position="119"/>
        <end position="139"/>
    </location>
</feature>
<feature type="transmembrane region" description="Helical" evidence="1">
    <location>
        <begin position="12"/>
        <end position="38"/>
    </location>
</feature>
<feature type="transmembrane region" description="Helical" evidence="1">
    <location>
        <begin position="200"/>
        <end position="219"/>
    </location>
</feature>
<evidence type="ECO:0000313" key="2">
    <source>
        <dbReference type="EMBL" id="GGK89438.1"/>
    </source>
</evidence>
<gene>
    <name evidence="2" type="ORF">GCM10007964_35150</name>
</gene>
<name>A0A917R503_9ACTN</name>
<dbReference type="Pfam" id="PF06912">
    <property type="entry name" value="DUF1275"/>
    <property type="match status" value="1"/>
</dbReference>